<accession>A0A5S4F4H9</accession>
<keyword evidence="3" id="KW-0808">Transferase</keyword>
<feature type="region of interest" description="Disordered" evidence="1">
    <location>
        <begin position="1"/>
        <end position="42"/>
    </location>
</feature>
<feature type="domain" description="Aminoglycoside phosphotransferase" evidence="2">
    <location>
        <begin position="122"/>
        <end position="344"/>
    </location>
</feature>
<dbReference type="AlphaFoldDB" id="A0A5S4F4H9"/>
<reference evidence="3 4" key="1">
    <citation type="submission" date="2019-05" db="EMBL/GenBank/DDBJ databases">
        <title>Draft genome sequence of Nonomuraea turkmeniaca DSM 43926.</title>
        <authorList>
            <person name="Saricaoglu S."/>
            <person name="Isik K."/>
        </authorList>
    </citation>
    <scope>NUCLEOTIDE SEQUENCE [LARGE SCALE GENOMIC DNA]</scope>
    <source>
        <strain evidence="3 4">DSM 43926</strain>
    </source>
</reference>
<dbReference type="GO" id="GO:0016740">
    <property type="term" value="F:transferase activity"/>
    <property type="evidence" value="ECO:0007669"/>
    <property type="project" value="UniProtKB-KW"/>
</dbReference>
<keyword evidence="4" id="KW-1185">Reference proteome</keyword>
<dbReference type="InterPro" id="IPR002575">
    <property type="entry name" value="Aminoglycoside_PTrfase"/>
</dbReference>
<evidence type="ECO:0000256" key="1">
    <source>
        <dbReference type="SAM" id="MobiDB-lite"/>
    </source>
</evidence>
<evidence type="ECO:0000259" key="2">
    <source>
        <dbReference type="Pfam" id="PF01636"/>
    </source>
</evidence>
<dbReference type="Gene3D" id="3.90.1200.10">
    <property type="match status" value="1"/>
</dbReference>
<gene>
    <name evidence="3" type="ORF">ETD86_37815</name>
</gene>
<feature type="compositionally biased region" description="Basic residues" evidence="1">
    <location>
        <begin position="21"/>
        <end position="32"/>
    </location>
</feature>
<dbReference type="OrthoDB" id="30633at2"/>
<evidence type="ECO:0000313" key="4">
    <source>
        <dbReference type="Proteomes" id="UP000309128"/>
    </source>
</evidence>
<dbReference type="Proteomes" id="UP000309128">
    <property type="component" value="Unassembled WGS sequence"/>
</dbReference>
<comment type="caution">
    <text evidence="3">The sequence shown here is derived from an EMBL/GenBank/DDBJ whole genome shotgun (WGS) entry which is preliminary data.</text>
</comment>
<feature type="compositionally biased region" description="Basic residues" evidence="1">
    <location>
        <begin position="1"/>
        <end position="13"/>
    </location>
</feature>
<dbReference type="InterPro" id="IPR011009">
    <property type="entry name" value="Kinase-like_dom_sf"/>
</dbReference>
<dbReference type="SUPFAM" id="SSF56112">
    <property type="entry name" value="Protein kinase-like (PK-like)"/>
    <property type="match status" value="1"/>
</dbReference>
<dbReference type="Pfam" id="PF01636">
    <property type="entry name" value="APH"/>
    <property type="match status" value="1"/>
</dbReference>
<name>A0A5S4F4H9_9ACTN</name>
<dbReference type="EMBL" id="VCKY01000174">
    <property type="protein sequence ID" value="TMR10877.1"/>
    <property type="molecule type" value="Genomic_DNA"/>
</dbReference>
<sequence>MPSPPRRRRRRRPPSPARAVPRPRGRRGHAHLRPPVSAWSHSRRSAISGRLTLVVTVGKPPSPLSTSPRPRSGRYQVHTDHRRSHRPWARLGGVTLVENLVAHVREAFGWSEDVVVSAGPRGALGQIWRLEVGPARYALKEIFAEPPSEPLIAAELAFARRAAEAGVRLPASHPDRAGRHLLETPEGTWLRLYDWIDSRPVEPAARSTPQELGTLLARLHRCAPAAVAEPAGGPPHPWYDRVPAADAWAQVSESDTVWAARLADRLATLPELCAAVAPADLSELIVCHRDLHPENVLADAAGELVVVDWGDFGPAAPGRELAKVLFDWFCDGPADLGAMRAMYEAYVRAGGPGRIAEPADFSMLVASRVNFLLLQTRVAVDPTAEQRHREWAEREIDEALRILPSPRQLAEVLELARAAESSSPGRGAL</sequence>
<proteinExistence type="predicted"/>
<protein>
    <submittedName>
        <fullName evidence="3">Aminoglycoside phosphotransferase family protein</fullName>
    </submittedName>
</protein>
<feature type="compositionally biased region" description="Low complexity" evidence="1">
    <location>
        <begin position="64"/>
        <end position="74"/>
    </location>
</feature>
<feature type="region of interest" description="Disordered" evidence="1">
    <location>
        <begin position="57"/>
        <end position="81"/>
    </location>
</feature>
<organism evidence="3 4">
    <name type="scientific">Nonomuraea turkmeniaca</name>
    <dbReference type="NCBI Taxonomy" id="103838"/>
    <lineage>
        <taxon>Bacteria</taxon>
        <taxon>Bacillati</taxon>
        <taxon>Actinomycetota</taxon>
        <taxon>Actinomycetes</taxon>
        <taxon>Streptosporangiales</taxon>
        <taxon>Streptosporangiaceae</taxon>
        <taxon>Nonomuraea</taxon>
    </lineage>
</organism>
<evidence type="ECO:0000313" key="3">
    <source>
        <dbReference type="EMBL" id="TMR10877.1"/>
    </source>
</evidence>